<dbReference type="AlphaFoldDB" id="A0A0F9FQP8"/>
<dbReference type="EMBL" id="LAZR01029413">
    <property type="protein sequence ID" value="KKL59645.1"/>
    <property type="molecule type" value="Genomic_DNA"/>
</dbReference>
<dbReference type="PANTHER" id="PTHR42827">
    <property type="entry name" value="IRON-SULFUR CLUSTER-BINDING PROTEIN-RELATED"/>
    <property type="match status" value="1"/>
</dbReference>
<comment type="caution">
    <text evidence="1">The sequence shown here is derived from an EMBL/GenBank/DDBJ whole genome shotgun (WGS) entry which is preliminary data.</text>
</comment>
<feature type="non-terminal residue" evidence="1">
    <location>
        <position position="156"/>
    </location>
</feature>
<evidence type="ECO:0000313" key="1">
    <source>
        <dbReference type="EMBL" id="KKL59645.1"/>
    </source>
</evidence>
<organism evidence="1">
    <name type="scientific">marine sediment metagenome</name>
    <dbReference type="NCBI Taxonomy" id="412755"/>
    <lineage>
        <taxon>unclassified sequences</taxon>
        <taxon>metagenomes</taxon>
        <taxon>ecological metagenomes</taxon>
    </lineage>
</organism>
<protein>
    <submittedName>
        <fullName evidence="1">Uncharacterized protein</fullName>
    </submittedName>
</protein>
<gene>
    <name evidence="1" type="ORF">LCGC14_2213230</name>
</gene>
<reference evidence="1" key="1">
    <citation type="journal article" date="2015" name="Nature">
        <title>Complex archaea that bridge the gap between prokaryotes and eukaryotes.</title>
        <authorList>
            <person name="Spang A."/>
            <person name="Saw J.H."/>
            <person name="Jorgensen S.L."/>
            <person name="Zaremba-Niedzwiedzka K."/>
            <person name="Martijn J."/>
            <person name="Lind A.E."/>
            <person name="van Eijk R."/>
            <person name="Schleper C."/>
            <person name="Guy L."/>
            <person name="Ettema T.J."/>
        </authorList>
    </citation>
    <scope>NUCLEOTIDE SEQUENCE</scope>
</reference>
<dbReference type="PANTHER" id="PTHR42827:SF1">
    <property type="entry name" value="IRON-SULFUR CLUSTER-BINDING PROTEIN"/>
    <property type="match status" value="1"/>
</dbReference>
<name>A0A0F9FQP8_9ZZZZ</name>
<sequence>MDISELEQILKEHLVAKFGVAELTPFKKEGEAIPAGLLEPYTVALSMAIALDDDIIDGITDRPTNDYAHLYWKINDVLNRAAFAASMWIEKKGYRAKAIPASYFADEKNLLGNISHKAVARMAGLGWQGKSLLLVTPEHGPRVRLVTVLTDMPLKP</sequence>
<proteinExistence type="predicted"/>
<accession>A0A0F9FQP8</accession>